<feature type="chain" id="PRO_5015591459" evidence="1">
    <location>
        <begin position="17"/>
        <end position="130"/>
    </location>
</feature>
<evidence type="ECO:0000313" key="4">
    <source>
        <dbReference type="Proteomes" id="UP000238801"/>
    </source>
</evidence>
<dbReference type="OrthoDB" id="7340239at2"/>
<dbReference type="Pfam" id="PF07007">
    <property type="entry name" value="LprI"/>
    <property type="match status" value="1"/>
</dbReference>
<keyword evidence="1" id="KW-0732">Signal</keyword>
<dbReference type="InterPro" id="IPR009739">
    <property type="entry name" value="LprI-like_N"/>
</dbReference>
<name>A0A2T0X8S2_9RHOB</name>
<reference evidence="3 4" key="1">
    <citation type="submission" date="2018-03" db="EMBL/GenBank/DDBJ databases">
        <title>Genomic Encyclopedia of Archaeal and Bacterial Type Strains, Phase II (KMG-II): from individual species to whole genera.</title>
        <authorList>
            <person name="Goeker M."/>
        </authorList>
    </citation>
    <scope>NUCLEOTIDE SEQUENCE [LARGE SCALE GENOMIC DNA]</scope>
    <source>
        <strain evidence="3 4">DSM 29318</strain>
    </source>
</reference>
<organism evidence="3 4">
    <name type="scientific">Hasllibacter halocynthiae</name>
    <dbReference type="NCBI Taxonomy" id="595589"/>
    <lineage>
        <taxon>Bacteria</taxon>
        <taxon>Pseudomonadati</taxon>
        <taxon>Pseudomonadota</taxon>
        <taxon>Alphaproteobacteria</taxon>
        <taxon>Rhodobacterales</taxon>
        <taxon>Roseobacteraceae</taxon>
        <taxon>Hasllibacter</taxon>
    </lineage>
</organism>
<proteinExistence type="predicted"/>
<accession>A0A2T0X8S2</accession>
<sequence length="130" mass="13236">MRAAAFLALASLPAAAQGVDCASPGATTQRAICEERALRAAEAELDGAYVAALAAARDADFAAAVPGPVPNGDLVRGAQRAWVAYRDAACEAEAGPSRGGTGAGLVLLECMRRLTEARTGDLCLYAEELS</sequence>
<dbReference type="AlphaFoldDB" id="A0A2T0X8S2"/>
<dbReference type="RefSeq" id="WP_106159707.1">
    <property type="nucleotide sequence ID" value="NZ_PVTT01000001.1"/>
</dbReference>
<dbReference type="EMBL" id="PVTT01000001">
    <property type="protein sequence ID" value="PRY95317.1"/>
    <property type="molecule type" value="Genomic_DNA"/>
</dbReference>
<evidence type="ECO:0000259" key="2">
    <source>
        <dbReference type="Pfam" id="PF07007"/>
    </source>
</evidence>
<feature type="signal peptide" evidence="1">
    <location>
        <begin position="1"/>
        <end position="16"/>
    </location>
</feature>
<comment type="caution">
    <text evidence="3">The sequence shown here is derived from an EMBL/GenBank/DDBJ whole genome shotgun (WGS) entry which is preliminary data.</text>
</comment>
<dbReference type="Gene3D" id="1.20.1270.180">
    <property type="match status" value="1"/>
</dbReference>
<protein>
    <submittedName>
        <fullName evidence="3">Uncharacterized protein YecT (DUF1311 family)</fullName>
    </submittedName>
</protein>
<evidence type="ECO:0000256" key="1">
    <source>
        <dbReference type="SAM" id="SignalP"/>
    </source>
</evidence>
<feature type="domain" description="Lysozyme inhibitor LprI-like N-terminal" evidence="2">
    <location>
        <begin position="26"/>
        <end position="122"/>
    </location>
</feature>
<gene>
    <name evidence="3" type="ORF">BCF33_0935</name>
</gene>
<evidence type="ECO:0000313" key="3">
    <source>
        <dbReference type="EMBL" id="PRY95317.1"/>
    </source>
</evidence>
<keyword evidence="4" id="KW-1185">Reference proteome</keyword>
<dbReference type="Proteomes" id="UP000238801">
    <property type="component" value="Unassembled WGS sequence"/>
</dbReference>